<dbReference type="FunFam" id="3.90.550.10:FF:000046">
    <property type="entry name" value="Mannose-1-phosphate guanylyltransferase (GDP)"/>
    <property type="match status" value="1"/>
</dbReference>
<evidence type="ECO:0000256" key="8">
    <source>
        <dbReference type="RuleBase" id="RU004190"/>
    </source>
</evidence>
<dbReference type="CDD" id="cd02509">
    <property type="entry name" value="GDP-M1P_Guanylyltransferase"/>
    <property type="match status" value="1"/>
</dbReference>
<dbReference type="GO" id="GO:0000271">
    <property type="term" value="P:polysaccharide biosynthetic process"/>
    <property type="evidence" value="ECO:0007669"/>
    <property type="project" value="InterPro"/>
</dbReference>
<dbReference type="Pfam" id="PF22640">
    <property type="entry name" value="ManC_GMP_beta-helix"/>
    <property type="match status" value="1"/>
</dbReference>
<comment type="catalytic activity">
    <reaction evidence="7">
        <text>alpha-D-mannose 1-phosphate + GTP + H(+) = GDP-alpha-D-mannose + diphosphate</text>
        <dbReference type="Rhea" id="RHEA:15229"/>
        <dbReference type="ChEBI" id="CHEBI:15378"/>
        <dbReference type="ChEBI" id="CHEBI:33019"/>
        <dbReference type="ChEBI" id="CHEBI:37565"/>
        <dbReference type="ChEBI" id="CHEBI:57527"/>
        <dbReference type="ChEBI" id="CHEBI:58409"/>
        <dbReference type="EC" id="2.7.7.13"/>
    </reaction>
</comment>
<evidence type="ECO:0000256" key="5">
    <source>
        <dbReference type="ARBA" id="ARBA00022741"/>
    </source>
</evidence>
<feature type="domain" description="Nucleotidyl transferase" evidence="9">
    <location>
        <begin position="5"/>
        <end position="293"/>
    </location>
</feature>
<dbReference type="PANTHER" id="PTHR46390:SF1">
    <property type="entry name" value="MANNOSE-1-PHOSPHATE GUANYLYLTRANSFERASE"/>
    <property type="match status" value="1"/>
</dbReference>
<dbReference type="InterPro" id="IPR014710">
    <property type="entry name" value="RmlC-like_jellyroll"/>
</dbReference>
<keyword evidence="6" id="KW-0342">GTP-binding</keyword>
<sequence length="476" mass="53833">MKITPVILCGGSGTRLWPLSRQHYPKQFLKLVGDTTLFQQSVLRAIELESEKIQIEEILIVTNESHRFLVLEQLDELKSKVSIRILLESEPRNTAPALSLAALAAIEKNPKSILVVTPADHFVKDNSSFILAMHTAIHAVKNKTIVTLGIQPSRPDTGFGYIEYQGKEAVKDVLAFKEKPDIETAKIMVAKSQHAWNGGIFILQSNTWINAIAQSNKQISDSVEKSWQLKSSDQWFVRPDENCFKNSPSDSIDYAVMEQTKTLGINMKLVLLNAGWSDLGSFSALDEIKSKDKEGNIFEGDVVSLNSKNTIAIATRKNLSLIGVDNLIVVETNDSVLVANKDNAQSIKEFVMILEKNHTNLLIEHTKVNRPWGWFDTIDEGENFKVKRIQINPKKSISLQKHQRRSEHWVVIKGMATITRDDKVYTLKENESIYIKKNQIHRISNQTNKITQIIEVQSGDYLGEDDIERLEDNYGR</sequence>
<protein>
    <recommendedName>
        <fullName evidence="2">mannose-1-phosphate guanylyltransferase</fullName>
        <ecNumber evidence="2">2.7.7.13</ecNumber>
    </recommendedName>
</protein>
<dbReference type="AlphaFoldDB" id="A0P7B9"/>
<dbReference type="PANTHER" id="PTHR46390">
    <property type="entry name" value="MANNOSE-1-PHOSPHATE GUANYLYLTRANSFERASE"/>
    <property type="match status" value="1"/>
</dbReference>
<evidence type="ECO:0000256" key="1">
    <source>
        <dbReference type="ARBA" id="ARBA00006115"/>
    </source>
</evidence>
<keyword evidence="13" id="KW-1185">Reference proteome</keyword>
<dbReference type="Gene3D" id="3.90.550.10">
    <property type="entry name" value="Spore Coat Polysaccharide Biosynthesis Protein SpsA, Chain A"/>
    <property type="match status" value="1"/>
</dbReference>
<dbReference type="GO" id="GO:0009298">
    <property type="term" value="P:GDP-mannose biosynthetic process"/>
    <property type="evidence" value="ECO:0007669"/>
    <property type="project" value="TreeGrafter"/>
</dbReference>
<keyword evidence="12" id="KW-0413">Isomerase</keyword>
<reference evidence="12 13" key="1">
    <citation type="submission" date="2006-11" db="EMBL/GenBank/DDBJ databases">
        <authorList>
            <person name="Giovannoni S."/>
            <person name="Vergin K."/>
            <person name="Ferriera S."/>
            <person name="Johnson J."/>
            <person name="Kravitz S."/>
            <person name="Beeson K."/>
            <person name="Sutton G."/>
            <person name="Rogers Y.-H."/>
            <person name="Friedman R."/>
            <person name="Frazier M."/>
            <person name="Venter J.C."/>
        </authorList>
    </citation>
    <scope>NUCLEOTIDE SEQUENCE [LARGE SCALE GENOMIC DNA]</scope>
    <source>
        <strain evidence="12 13">HTCC2181</strain>
    </source>
</reference>
<keyword evidence="5" id="KW-0547">Nucleotide-binding</keyword>
<keyword evidence="3" id="KW-0808">Transferase</keyword>
<dbReference type="InterPro" id="IPR054566">
    <property type="entry name" value="ManC/GMP-like_b-helix"/>
</dbReference>
<comment type="similarity">
    <text evidence="1 8">Belongs to the mannose-6-phosphate isomerase type 2 family.</text>
</comment>
<dbReference type="NCBIfam" id="TIGR01479">
    <property type="entry name" value="GMP_PMI"/>
    <property type="match status" value="1"/>
</dbReference>
<dbReference type="OrthoDB" id="9806359at2"/>
<evidence type="ECO:0000256" key="3">
    <source>
        <dbReference type="ARBA" id="ARBA00022679"/>
    </source>
</evidence>
<dbReference type="EMBL" id="AAUX01000001">
    <property type="protein sequence ID" value="EAV47429.1"/>
    <property type="molecule type" value="Genomic_DNA"/>
</dbReference>
<evidence type="ECO:0000259" key="11">
    <source>
        <dbReference type="Pfam" id="PF22640"/>
    </source>
</evidence>
<evidence type="ECO:0000256" key="4">
    <source>
        <dbReference type="ARBA" id="ARBA00022695"/>
    </source>
</evidence>
<dbReference type="GO" id="GO:0016853">
    <property type="term" value="F:isomerase activity"/>
    <property type="evidence" value="ECO:0007669"/>
    <property type="project" value="UniProtKB-KW"/>
</dbReference>
<comment type="caution">
    <text evidence="12">The sequence shown here is derived from an EMBL/GenBank/DDBJ whole genome shotgun (WGS) entry which is preliminary data.</text>
</comment>
<dbReference type="InterPro" id="IPR001538">
    <property type="entry name" value="Man6P_isomerase-2_C"/>
</dbReference>
<dbReference type="GO" id="GO:0004475">
    <property type="term" value="F:mannose-1-phosphate guanylyltransferase (GTP) activity"/>
    <property type="evidence" value="ECO:0007669"/>
    <property type="project" value="UniProtKB-EC"/>
</dbReference>
<organism evidence="12 13">
    <name type="scientific">Methylophilales bacterium HTCC2181</name>
    <dbReference type="NCBI Taxonomy" id="383631"/>
    <lineage>
        <taxon>Bacteria</taxon>
        <taxon>Pseudomonadati</taxon>
        <taxon>Pseudomonadota</taxon>
        <taxon>Betaproteobacteria</taxon>
        <taxon>Nitrosomonadales</taxon>
        <taxon>OM43 clade</taxon>
    </lineage>
</organism>
<dbReference type="SUPFAM" id="SSF53448">
    <property type="entry name" value="Nucleotide-diphospho-sugar transferases"/>
    <property type="match status" value="1"/>
</dbReference>
<accession>A0P7B9</accession>
<dbReference type="Pfam" id="PF01050">
    <property type="entry name" value="MannoseP_isomer"/>
    <property type="match status" value="1"/>
</dbReference>
<evidence type="ECO:0000256" key="2">
    <source>
        <dbReference type="ARBA" id="ARBA00012387"/>
    </source>
</evidence>
<dbReference type="CDD" id="cd02213">
    <property type="entry name" value="cupin_PMI_typeII_C"/>
    <property type="match status" value="1"/>
</dbReference>
<evidence type="ECO:0000313" key="12">
    <source>
        <dbReference type="EMBL" id="EAV47429.1"/>
    </source>
</evidence>
<evidence type="ECO:0000256" key="6">
    <source>
        <dbReference type="ARBA" id="ARBA00023134"/>
    </source>
</evidence>
<keyword evidence="4" id="KW-0548">Nucleotidyltransferase</keyword>
<name>A0P7B9_9PROT</name>
<evidence type="ECO:0000313" key="13">
    <source>
        <dbReference type="Proteomes" id="UP000054262"/>
    </source>
</evidence>
<dbReference type="Pfam" id="PF00483">
    <property type="entry name" value="NTP_transferase"/>
    <property type="match status" value="1"/>
</dbReference>
<dbReference type="InterPro" id="IPR051161">
    <property type="entry name" value="Mannose-6P_isomerase_type2"/>
</dbReference>
<evidence type="ECO:0000259" key="9">
    <source>
        <dbReference type="Pfam" id="PF00483"/>
    </source>
</evidence>
<evidence type="ECO:0000256" key="7">
    <source>
        <dbReference type="ARBA" id="ARBA00047343"/>
    </source>
</evidence>
<feature type="domain" description="Mannose-6-phosphate isomerase type II C-terminal" evidence="10">
    <location>
        <begin position="361"/>
        <end position="472"/>
    </location>
</feature>
<dbReference type="InterPro" id="IPR005835">
    <property type="entry name" value="NTP_transferase_dom"/>
</dbReference>
<gene>
    <name evidence="12" type="ORF">MB2181_05110</name>
</gene>
<dbReference type="SUPFAM" id="SSF51182">
    <property type="entry name" value="RmlC-like cupins"/>
    <property type="match status" value="1"/>
</dbReference>
<dbReference type="InterPro" id="IPR029044">
    <property type="entry name" value="Nucleotide-diphossugar_trans"/>
</dbReference>
<proteinExistence type="inferred from homology"/>
<dbReference type="FunFam" id="2.60.120.10:FF:000032">
    <property type="entry name" value="Mannose-1-phosphate guanylyltransferase/mannose-6-phosphate isomerase"/>
    <property type="match status" value="1"/>
</dbReference>
<dbReference type="GO" id="GO:0005525">
    <property type="term" value="F:GTP binding"/>
    <property type="evidence" value="ECO:0007669"/>
    <property type="project" value="UniProtKB-KW"/>
</dbReference>
<dbReference type="Gene3D" id="2.60.120.10">
    <property type="entry name" value="Jelly Rolls"/>
    <property type="match status" value="1"/>
</dbReference>
<dbReference type="InterPro" id="IPR006375">
    <property type="entry name" value="Man1P_GuaTrfase/Man6P_Isoase"/>
</dbReference>
<dbReference type="InterPro" id="IPR049577">
    <property type="entry name" value="GMPP_N"/>
</dbReference>
<dbReference type="Proteomes" id="UP000054262">
    <property type="component" value="Unassembled WGS sequence"/>
</dbReference>
<feature type="domain" description="MannoseP isomerase/GMP-like beta-helix" evidence="11">
    <location>
        <begin position="300"/>
        <end position="352"/>
    </location>
</feature>
<dbReference type="EC" id="2.7.7.13" evidence="2"/>
<evidence type="ECO:0000259" key="10">
    <source>
        <dbReference type="Pfam" id="PF01050"/>
    </source>
</evidence>
<dbReference type="InterPro" id="IPR011051">
    <property type="entry name" value="RmlC_Cupin_sf"/>
</dbReference>